<protein>
    <submittedName>
        <fullName evidence="1">Histidine ammonia-lyase</fullName>
        <ecNumber evidence="1">4.3.1.-</ecNumber>
    </submittedName>
</protein>
<dbReference type="Gene3D" id="1.20.200.10">
    <property type="entry name" value="Fumarase/aspartase (Central domain)"/>
    <property type="match status" value="1"/>
</dbReference>
<name>T1AAJ7_9ZZZZ</name>
<dbReference type="AlphaFoldDB" id="T1AAJ7"/>
<dbReference type="GO" id="GO:0016829">
    <property type="term" value="F:lyase activity"/>
    <property type="evidence" value="ECO:0007669"/>
    <property type="project" value="UniProtKB-KW"/>
</dbReference>
<dbReference type="InterPro" id="IPR008948">
    <property type="entry name" value="L-Aspartase-like"/>
</dbReference>
<feature type="non-terminal residue" evidence="1">
    <location>
        <position position="164"/>
    </location>
</feature>
<dbReference type="Pfam" id="PF00221">
    <property type="entry name" value="Lyase_aromatic"/>
    <property type="match status" value="1"/>
</dbReference>
<dbReference type="EC" id="4.3.1.-" evidence="1"/>
<sequence>VARRFSRLLPDTEIQQSHRDCPRVQDPYSVRCQPQVLGMVEDTLSHAAGILTHEINGVTDNPLVFGEDIVSGGNFHAEPVGAVADFMAIALAEIGALSERRIDLLMREVNPRLPPFLARDPGVESGFMIAHVSAAALASENKTLAHPATVDSLPTSAGQEDHVS</sequence>
<gene>
    <name evidence="1" type="ORF">B1A_11117</name>
</gene>
<reference evidence="1" key="2">
    <citation type="journal article" date="2014" name="ISME J.">
        <title>Microbial stratification in low pH oxic and suboxic macroscopic growths along an acid mine drainage.</title>
        <authorList>
            <person name="Mendez-Garcia C."/>
            <person name="Mesa V."/>
            <person name="Sprenger R.R."/>
            <person name="Richter M."/>
            <person name="Diez M.S."/>
            <person name="Solano J."/>
            <person name="Bargiela R."/>
            <person name="Golyshina O.V."/>
            <person name="Manteca A."/>
            <person name="Ramos J.L."/>
            <person name="Gallego J.R."/>
            <person name="Llorente I."/>
            <person name="Martins Dos Santos V.A."/>
            <person name="Jensen O.N."/>
            <person name="Pelaez A.I."/>
            <person name="Sanchez J."/>
            <person name="Ferrer M."/>
        </authorList>
    </citation>
    <scope>NUCLEOTIDE SEQUENCE</scope>
</reference>
<evidence type="ECO:0000313" key="1">
    <source>
        <dbReference type="EMBL" id="EQD57701.1"/>
    </source>
</evidence>
<keyword evidence="1" id="KW-0456">Lyase</keyword>
<reference evidence="1" key="1">
    <citation type="submission" date="2013-08" db="EMBL/GenBank/DDBJ databases">
        <authorList>
            <person name="Mendez C."/>
            <person name="Richter M."/>
            <person name="Ferrer M."/>
            <person name="Sanchez J."/>
        </authorList>
    </citation>
    <scope>NUCLEOTIDE SEQUENCE</scope>
</reference>
<dbReference type="PANTHER" id="PTHR10362">
    <property type="entry name" value="HISTIDINE AMMONIA-LYASE"/>
    <property type="match status" value="1"/>
</dbReference>
<dbReference type="SUPFAM" id="SSF48557">
    <property type="entry name" value="L-aspartase-like"/>
    <property type="match status" value="1"/>
</dbReference>
<accession>T1AAJ7</accession>
<feature type="non-terminal residue" evidence="1">
    <location>
        <position position="1"/>
    </location>
</feature>
<dbReference type="EMBL" id="AUZX01007934">
    <property type="protein sequence ID" value="EQD57701.1"/>
    <property type="molecule type" value="Genomic_DNA"/>
</dbReference>
<comment type="caution">
    <text evidence="1">The sequence shown here is derived from an EMBL/GenBank/DDBJ whole genome shotgun (WGS) entry which is preliminary data.</text>
</comment>
<dbReference type="InterPro" id="IPR001106">
    <property type="entry name" value="Aromatic_Lyase"/>
</dbReference>
<organism evidence="1">
    <name type="scientific">mine drainage metagenome</name>
    <dbReference type="NCBI Taxonomy" id="410659"/>
    <lineage>
        <taxon>unclassified sequences</taxon>
        <taxon>metagenomes</taxon>
        <taxon>ecological metagenomes</taxon>
    </lineage>
</organism>
<proteinExistence type="predicted"/>